<dbReference type="GO" id="GO:0008360">
    <property type="term" value="P:regulation of cell shape"/>
    <property type="evidence" value="ECO:0007669"/>
    <property type="project" value="UniProtKB-KW"/>
</dbReference>
<evidence type="ECO:0000256" key="10">
    <source>
        <dbReference type="ARBA" id="ARBA00023316"/>
    </source>
</evidence>
<keyword evidence="14" id="KW-1185">Reference proteome</keyword>
<dbReference type="GO" id="GO:0009252">
    <property type="term" value="P:peptidoglycan biosynthetic process"/>
    <property type="evidence" value="ECO:0007669"/>
    <property type="project" value="UniProtKB-UniRule"/>
</dbReference>
<keyword evidence="8 11" id="KW-1133">Transmembrane helix</keyword>
<dbReference type="OrthoDB" id="9766909at2"/>
<keyword evidence="7 11" id="KW-0573">Peptidoglycan synthesis</keyword>
<name>A0A2K8KFU5_9RHOB</name>
<keyword evidence="3 11" id="KW-0328">Glycosyltransferase</keyword>
<dbReference type="EC" id="2.4.99.28" evidence="11"/>
<dbReference type="SUPFAM" id="SSF53955">
    <property type="entry name" value="Lysozyme-like"/>
    <property type="match status" value="1"/>
</dbReference>
<dbReference type="GO" id="GO:0016763">
    <property type="term" value="F:pentosyltransferase activity"/>
    <property type="evidence" value="ECO:0007669"/>
    <property type="project" value="InterPro"/>
</dbReference>
<reference evidence="13 14" key="1">
    <citation type="submission" date="2017-11" db="EMBL/GenBank/DDBJ databases">
        <title>Revised Sequence and Annotation of the Rhodobaca barguzinensis strain alga05 Genome.</title>
        <authorList>
            <person name="Kopejtka K."/>
            <person name="Tomasch J.M."/>
            <person name="Bunk B."/>
            <person name="Koblizek M."/>
        </authorList>
    </citation>
    <scope>NUCLEOTIDE SEQUENCE [LARGE SCALE GENOMIC DNA]</scope>
    <source>
        <strain evidence="14">alga05</strain>
    </source>
</reference>
<dbReference type="RefSeq" id="WP_084634972.1">
    <property type="nucleotide sequence ID" value="NZ_CP024899.1"/>
</dbReference>
<dbReference type="PANTHER" id="PTHR30400">
    <property type="entry name" value="MONOFUNCTIONAL BIOSYNTHETIC PEPTIDOGLYCAN TRANSGLYCOSYLASE"/>
    <property type="match status" value="1"/>
</dbReference>
<evidence type="ECO:0000256" key="5">
    <source>
        <dbReference type="ARBA" id="ARBA00022692"/>
    </source>
</evidence>
<protein>
    <recommendedName>
        <fullName evidence="11">Biosynthetic peptidoglycan transglycosylase</fullName>
        <ecNumber evidence="11">2.4.99.28</ecNumber>
    </recommendedName>
    <alternativeName>
        <fullName evidence="11">Glycan polymerase</fullName>
    </alternativeName>
    <alternativeName>
        <fullName evidence="11">Peptidoglycan glycosyltransferase MtgA</fullName>
        <shortName evidence="11">PGT</shortName>
    </alternativeName>
</protein>
<dbReference type="GO" id="GO:0008955">
    <property type="term" value="F:peptidoglycan glycosyltransferase activity"/>
    <property type="evidence" value="ECO:0007669"/>
    <property type="project" value="UniProtKB-UniRule"/>
</dbReference>
<dbReference type="AlphaFoldDB" id="A0A2K8KFU5"/>
<dbReference type="Pfam" id="PF00912">
    <property type="entry name" value="Transgly"/>
    <property type="match status" value="1"/>
</dbReference>
<dbReference type="InterPro" id="IPR011812">
    <property type="entry name" value="Pep_trsgly"/>
</dbReference>
<dbReference type="PANTHER" id="PTHR30400:SF0">
    <property type="entry name" value="BIOSYNTHETIC PEPTIDOGLYCAN TRANSGLYCOSYLASE"/>
    <property type="match status" value="1"/>
</dbReference>
<comment type="catalytic activity">
    <reaction evidence="11">
        <text>[GlcNAc-(1-&gt;4)-Mur2Ac(oyl-L-Ala-gamma-D-Glu-L-Lys-D-Ala-D-Ala)](n)-di-trans,octa-cis-undecaprenyl diphosphate + beta-D-GlcNAc-(1-&gt;4)-Mur2Ac(oyl-L-Ala-gamma-D-Glu-L-Lys-D-Ala-D-Ala)-di-trans,octa-cis-undecaprenyl diphosphate = [GlcNAc-(1-&gt;4)-Mur2Ac(oyl-L-Ala-gamma-D-Glu-L-Lys-D-Ala-D-Ala)](n+1)-di-trans,octa-cis-undecaprenyl diphosphate + di-trans,octa-cis-undecaprenyl diphosphate + H(+)</text>
        <dbReference type="Rhea" id="RHEA:23708"/>
        <dbReference type="Rhea" id="RHEA-COMP:9602"/>
        <dbReference type="Rhea" id="RHEA-COMP:9603"/>
        <dbReference type="ChEBI" id="CHEBI:15378"/>
        <dbReference type="ChEBI" id="CHEBI:58405"/>
        <dbReference type="ChEBI" id="CHEBI:60033"/>
        <dbReference type="ChEBI" id="CHEBI:78435"/>
        <dbReference type="EC" id="2.4.99.28"/>
    </reaction>
</comment>
<dbReference type="NCBIfam" id="TIGR02070">
    <property type="entry name" value="mono_pep_trsgly"/>
    <property type="match status" value="1"/>
</dbReference>
<evidence type="ECO:0000313" key="14">
    <source>
        <dbReference type="Proteomes" id="UP000228948"/>
    </source>
</evidence>
<evidence type="ECO:0000256" key="11">
    <source>
        <dbReference type="HAMAP-Rule" id="MF_00766"/>
    </source>
</evidence>
<accession>A0A2K8KFU5</accession>
<organism evidence="13 14">
    <name type="scientific">Roseinatronobacter bogoriensis subsp. barguzinensis</name>
    <dbReference type="NCBI Taxonomy" id="441209"/>
    <lineage>
        <taxon>Bacteria</taxon>
        <taxon>Pseudomonadati</taxon>
        <taxon>Pseudomonadota</taxon>
        <taxon>Alphaproteobacteria</taxon>
        <taxon>Rhodobacterales</taxon>
        <taxon>Paracoccaceae</taxon>
        <taxon>Roseinatronobacter</taxon>
    </lineage>
</organism>
<comment type="subcellular location">
    <subcellularLocation>
        <location evidence="11">Cell inner membrane</location>
        <topology evidence="11">Single-pass membrane protein</topology>
    </subcellularLocation>
</comment>
<dbReference type="InterPro" id="IPR036950">
    <property type="entry name" value="PBP_transglycosylase"/>
</dbReference>
<sequence length="254" mass="28422">MSRASNKKKAKSSANAKARATSRNGVLHRIADALRWFKRKLWRILGVIFLLLVAWVLLYRFVPPPGGIYMLQEYRRIGEIQRQWVPMDRIAPVMARSVIAAEDANFCLHWGFDMAEIRKVIESGSTRGASTLSQQTVKNVFLWHGRDWTRKALESGLTLMVELLWPKRRILEVYLNIAEFDDGVFGVEAAAQHYFRVSASDLSALQAARLAAVLPAPKSRDAANPTQFLRSRTAAIVDGAATIARDGRASCIDG</sequence>
<gene>
    <name evidence="11" type="primary">mtgA</name>
    <name evidence="13" type="ORF">BG454_14285</name>
</gene>
<comment type="similarity">
    <text evidence="11">Belongs to the glycosyltransferase 51 family.</text>
</comment>
<evidence type="ECO:0000259" key="12">
    <source>
        <dbReference type="Pfam" id="PF00912"/>
    </source>
</evidence>
<keyword evidence="1 11" id="KW-1003">Cell membrane</keyword>
<evidence type="ECO:0000256" key="6">
    <source>
        <dbReference type="ARBA" id="ARBA00022960"/>
    </source>
</evidence>
<dbReference type="InterPro" id="IPR001264">
    <property type="entry name" value="Glyco_trans_51"/>
</dbReference>
<evidence type="ECO:0000256" key="8">
    <source>
        <dbReference type="ARBA" id="ARBA00022989"/>
    </source>
</evidence>
<dbReference type="GO" id="GO:0071555">
    <property type="term" value="P:cell wall organization"/>
    <property type="evidence" value="ECO:0007669"/>
    <property type="project" value="UniProtKB-KW"/>
</dbReference>
<dbReference type="Gene3D" id="1.10.3810.10">
    <property type="entry name" value="Biosynthetic peptidoglycan transglycosylase-like"/>
    <property type="match status" value="1"/>
</dbReference>
<evidence type="ECO:0000256" key="4">
    <source>
        <dbReference type="ARBA" id="ARBA00022679"/>
    </source>
</evidence>
<comment type="pathway">
    <text evidence="11">Cell wall biogenesis; peptidoglycan biosynthesis.</text>
</comment>
<dbReference type="UniPathway" id="UPA00219"/>
<comment type="function">
    <text evidence="11">Peptidoglycan polymerase that catalyzes glycan chain elongation from lipid-linked precursors.</text>
</comment>
<proteinExistence type="inferred from homology"/>
<dbReference type="EMBL" id="CP024899">
    <property type="protein sequence ID" value="ATX66843.1"/>
    <property type="molecule type" value="Genomic_DNA"/>
</dbReference>
<dbReference type="HAMAP" id="MF_00766">
    <property type="entry name" value="PGT_MtgA"/>
    <property type="match status" value="1"/>
</dbReference>
<keyword evidence="10 11" id="KW-0961">Cell wall biogenesis/degradation</keyword>
<dbReference type="STRING" id="441209.GCA_001870665_02639"/>
<keyword evidence="9 11" id="KW-0472">Membrane</keyword>
<evidence type="ECO:0000256" key="2">
    <source>
        <dbReference type="ARBA" id="ARBA00022519"/>
    </source>
</evidence>
<keyword evidence="5 11" id="KW-0812">Transmembrane</keyword>
<evidence type="ECO:0000256" key="1">
    <source>
        <dbReference type="ARBA" id="ARBA00022475"/>
    </source>
</evidence>
<feature type="domain" description="Glycosyl transferase family 51" evidence="12">
    <location>
        <begin position="77"/>
        <end position="238"/>
    </location>
</feature>
<dbReference type="KEGG" id="rbg:BG454_14285"/>
<evidence type="ECO:0000256" key="3">
    <source>
        <dbReference type="ARBA" id="ARBA00022676"/>
    </source>
</evidence>
<keyword evidence="6 11" id="KW-0133">Cell shape</keyword>
<feature type="transmembrane region" description="Helical" evidence="11">
    <location>
        <begin position="41"/>
        <end position="62"/>
    </location>
</feature>
<keyword evidence="4 11" id="KW-0808">Transferase</keyword>
<evidence type="ECO:0000256" key="9">
    <source>
        <dbReference type="ARBA" id="ARBA00023136"/>
    </source>
</evidence>
<evidence type="ECO:0000256" key="7">
    <source>
        <dbReference type="ARBA" id="ARBA00022984"/>
    </source>
</evidence>
<evidence type="ECO:0000313" key="13">
    <source>
        <dbReference type="EMBL" id="ATX66843.1"/>
    </source>
</evidence>
<dbReference type="InterPro" id="IPR023346">
    <property type="entry name" value="Lysozyme-like_dom_sf"/>
</dbReference>
<dbReference type="GO" id="GO:0009274">
    <property type="term" value="C:peptidoglycan-based cell wall"/>
    <property type="evidence" value="ECO:0007669"/>
    <property type="project" value="InterPro"/>
</dbReference>
<dbReference type="Proteomes" id="UP000228948">
    <property type="component" value="Chromosome"/>
</dbReference>
<keyword evidence="2 11" id="KW-0997">Cell inner membrane</keyword>
<dbReference type="GO" id="GO:0005886">
    <property type="term" value="C:plasma membrane"/>
    <property type="evidence" value="ECO:0007669"/>
    <property type="project" value="UniProtKB-SubCell"/>
</dbReference>